<evidence type="ECO:0000313" key="11">
    <source>
        <dbReference type="EMBL" id="CAF1205270.1"/>
    </source>
</evidence>
<dbReference type="InterPro" id="IPR008928">
    <property type="entry name" value="6-hairpin_glycosidase_sf"/>
</dbReference>
<dbReference type="Proteomes" id="UP000663829">
    <property type="component" value="Unassembled WGS sequence"/>
</dbReference>
<evidence type="ECO:0000256" key="5">
    <source>
        <dbReference type="ARBA" id="ARBA00053339"/>
    </source>
</evidence>
<dbReference type="GO" id="GO:0005975">
    <property type="term" value="P:carbohydrate metabolic process"/>
    <property type="evidence" value="ECO:0007669"/>
    <property type="project" value="InterPro"/>
</dbReference>
<dbReference type="InterPro" id="IPR005195">
    <property type="entry name" value="Glyco_hydro_65_M"/>
</dbReference>
<dbReference type="EMBL" id="CAJOBC010008736">
    <property type="protein sequence ID" value="CAF3969543.1"/>
    <property type="molecule type" value="Genomic_DNA"/>
</dbReference>
<dbReference type="GO" id="GO:0047402">
    <property type="term" value="F:protein-glucosylgalactosylhydroxylysine glucosidase activity"/>
    <property type="evidence" value="ECO:0007669"/>
    <property type="project" value="UniProtKB-EC"/>
</dbReference>
<dbReference type="Gene3D" id="1.50.10.10">
    <property type="match status" value="1"/>
</dbReference>
<keyword evidence="13" id="KW-1185">Reference proteome</keyword>
<dbReference type="PANTHER" id="PTHR11051">
    <property type="entry name" value="GLYCOSYL HYDROLASE-RELATED"/>
    <property type="match status" value="1"/>
</dbReference>
<dbReference type="Gene3D" id="2.60.420.10">
    <property type="entry name" value="Maltose phosphorylase, domain 3"/>
    <property type="match status" value="1"/>
</dbReference>
<evidence type="ECO:0000313" key="12">
    <source>
        <dbReference type="EMBL" id="CAF3969543.1"/>
    </source>
</evidence>
<dbReference type="PANTHER" id="PTHR11051:SF8">
    <property type="entry name" value="PROTEIN-GLUCOSYLGALACTOSYLHYDROXYLYSINE GLUCOSIDASE"/>
    <property type="match status" value="1"/>
</dbReference>
<dbReference type="OrthoDB" id="200349at2759"/>
<evidence type="ECO:0000256" key="1">
    <source>
        <dbReference type="ARBA" id="ARBA00006768"/>
    </source>
</evidence>
<evidence type="ECO:0000313" key="13">
    <source>
        <dbReference type="Proteomes" id="UP000663829"/>
    </source>
</evidence>
<dbReference type="EC" id="3.2.1.107" evidence="6"/>
<dbReference type="Pfam" id="PF03632">
    <property type="entry name" value="Glyco_hydro_65m"/>
    <property type="match status" value="1"/>
</dbReference>
<dbReference type="InterPro" id="IPR005194">
    <property type="entry name" value="Glyco_hydro_65_C"/>
</dbReference>
<protein>
    <recommendedName>
        <fullName evidence="7">Protein-glucosylgalactosylhydroxylysine glucosidase</fullName>
        <ecNumber evidence="6">3.2.1.107</ecNumber>
    </recommendedName>
    <alternativeName>
        <fullName evidence="8">Acid trehalase-like protein 1</fullName>
    </alternativeName>
</protein>
<feature type="domain" description="Glycoside hydrolase family 65 central catalytic" evidence="9">
    <location>
        <begin position="145"/>
        <end position="354"/>
    </location>
</feature>
<proteinExistence type="inferred from homology"/>
<comment type="catalytic activity">
    <reaction evidence="4">
        <text>(5R)-5-O-[alpha-D-glucosyl-(1-&gt;2)-beta-D-galactosyl]-5-hydroxy-L-lysyl-[collagen] + H2O = (5R)-5-O-(beta-D-galactosyl)-5-hydroxy-L-lysyl-[collagen] + D-glucose</text>
        <dbReference type="Rhea" id="RHEA:11068"/>
        <dbReference type="Rhea" id="RHEA-COMP:12753"/>
        <dbReference type="Rhea" id="RHEA-COMP:12754"/>
        <dbReference type="ChEBI" id="CHEBI:4167"/>
        <dbReference type="ChEBI" id="CHEBI:15377"/>
        <dbReference type="ChEBI" id="CHEBI:133443"/>
        <dbReference type="ChEBI" id="CHEBI:133452"/>
        <dbReference type="EC" id="3.2.1.107"/>
    </reaction>
</comment>
<dbReference type="Proteomes" id="UP000681722">
    <property type="component" value="Unassembled WGS sequence"/>
</dbReference>
<dbReference type="AlphaFoldDB" id="A0A814WPM5"/>
<evidence type="ECO:0000256" key="7">
    <source>
        <dbReference type="ARBA" id="ARBA00071505"/>
    </source>
</evidence>
<name>A0A814WPM5_9BILA</name>
<evidence type="ECO:0000256" key="6">
    <source>
        <dbReference type="ARBA" id="ARBA00066430"/>
    </source>
</evidence>
<comment type="similarity">
    <text evidence="1">Belongs to the glycosyl hydrolase 65 family.</text>
</comment>
<comment type="caution">
    <text evidence="11">The sequence shown here is derived from an EMBL/GenBank/DDBJ whole genome shotgun (WGS) entry which is preliminary data.</text>
</comment>
<evidence type="ECO:0000256" key="8">
    <source>
        <dbReference type="ARBA" id="ARBA00079982"/>
    </source>
</evidence>
<evidence type="ECO:0000256" key="3">
    <source>
        <dbReference type="ARBA" id="ARBA00023295"/>
    </source>
</evidence>
<dbReference type="SUPFAM" id="SSF48208">
    <property type="entry name" value="Six-hairpin glycosidases"/>
    <property type="match status" value="1"/>
</dbReference>
<gene>
    <name evidence="11" type="ORF">GPM918_LOCUS23930</name>
    <name evidence="12" type="ORF">SRO942_LOCUS23929</name>
</gene>
<dbReference type="Pfam" id="PF03633">
    <property type="entry name" value="Glyco_hydro_65C"/>
    <property type="match status" value="1"/>
</dbReference>
<evidence type="ECO:0000256" key="4">
    <source>
        <dbReference type="ARBA" id="ARBA00051415"/>
    </source>
</evidence>
<evidence type="ECO:0000256" key="2">
    <source>
        <dbReference type="ARBA" id="ARBA00022801"/>
    </source>
</evidence>
<keyword evidence="3" id="KW-0326">Glycosidase</keyword>
<comment type="function">
    <text evidence="5">Catalyzes the hydrolysis of glucose from the disaccharide unit linked to hydroxylysine residues of collagen and collagen-like proteins.</text>
</comment>
<dbReference type="EMBL" id="CAJNOQ010008735">
    <property type="protein sequence ID" value="CAF1205270.1"/>
    <property type="molecule type" value="Genomic_DNA"/>
</dbReference>
<evidence type="ECO:0000259" key="9">
    <source>
        <dbReference type="Pfam" id="PF03632"/>
    </source>
</evidence>
<dbReference type="InterPro" id="IPR012341">
    <property type="entry name" value="6hp_glycosidase-like_sf"/>
</dbReference>
<dbReference type="FunFam" id="1.50.10.10:FF:000023">
    <property type="entry name" value="Protein-glucosylgalactosylhydroxylysine glucosidase"/>
    <property type="match status" value="1"/>
</dbReference>
<organism evidence="11 13">
    <name type="scientific">Didymodactylos carnosus</name>
    <dbReference type="NCBI Taxonomy" id="1234261"/>
    <lineage>
        <taxon>Eukaryota</taxon>
        <taxon>Metazoa</taxon>
        <taxon>Spiralia</taxon>
        <taxon>Gnathifera</taxon>
        <taxon>Rotifera</taxon>
        <taxon>Eurotatoria</taxon>
        <taxon>Bdelloidea</taxon>
        <taxon>Philodinida</taxon>
        <taxon>Philodinidae</taxon>
        <taxon>Didymodactylos</taxon>
    </lineage>
</organism>
<evidence type="ECO:0000259" key="10">
    <source>
        <dbReference type="Pfam" id="PF03633"/>
    </source>
</evidence>
<reference evidence="11" key="1">
    <citation type="submission" date="2021-02" db="EMBL/GenBank/DDBJ databases">
        <authorList>
            <person name="Nowell W R."/>
        </authorList>
    </citation>
    <scope>NUCLEOTIDE SEQUENCE</scope>
</reference>
<feature type="domain" description="Glycoside hydrolase family 65 C-terminal" evidence="10">
    <location>
        <begin position="467"/>
        <end position="513"/>
    </location>
</feature>
<sequence>MSTPEFFDGTTKQVENNQFESEKLKVYIYYTPLPVDGLELNENETTKTFVFVTSMDTSNQTAKKSFDYATTLINENRFDYFYETQVQLWNQIWSNGRIDIEGDEDLQRQINSAYYYLLSSLPALHTKSDKKQFYGLSPGSLSRGGKLGEDYGGHSFWDTETWMYPAILMFYPTLAKDILSYRIALKDSAIDNAIIFNYTGWRFPWESARTGVDVTPECCPEVRLYQMHITGDIAFAARQYVSATRDMDWLTSDEQMGGQLIHETAKFWASRAVYNNNRQKYEILTVLPPDEDAQPFKNNSVYTNAIASLSIDLANRVSCITNKIVPSQWLDVANNLYFPFDSQLQIYLEYEHFNIQTAKIKQADVVLLDFPLMWPMNETVRRNNLLMYENITRDDGPAMTWSMHAVGFLELNDIAKAEHLFRRSYQTYVRPPFNVWTEARSGVGAVNFITGAGGFLQSVLFGYGGIRLRFEQLEFFPTLPPGTNTFTFYGLKYLGSTFDVKMDSKQYELSVIEMNNQNIELSYDYGGQQGKLKGINDRISVPIKTRLTIRSIDTICKETTNKAITTRIQNLLMQLTMFCIYLFRH</sequence>
<accession>A0A814WPM5</accession>
<keyword evidence="2" id="KW-0378">Hydrolase</keyword>